<gene>
    <name evidence="3" type="primary">rlmN_1</name>
    <name evidence="3" type="ORF">NCTC8129_00479</name>
</gene>
<dbReference type="InterPro" id="IPR040072">
    <property type="entry name" value="Methyltransferase_A"/>
</dbReference>
<name>A0A377KHN5_9ENTE</name>
<keyword evidence="3" id="KW-0489">Methyltransferase</keyword>
<dbReference type="EMBL" id="UGIF01000002">
    <property type="protein sequence ID" value="STP28352.1"/>
    <property type="molecule type" value="Genomic_DNA"/>
</dbReference>
<protein>
    <submittedName>
        <fullName evidence="3">Ribosomal RNA large subunit methyltransferase N</fullName>
        <ecNumber evidence="3">2.1.1.192</ecNumber>
    </submittedName>
</protein>
<dbReference type="InterPro" id="IPR013785">
    <property type="entry name" value="Aldolase_TIM"/>
</dbReference>
<keyword evidence="2" id="KW-0411">Iron-sulfur</keyword>
<keyword evidence="2" id="KW-0479">Metal-binding</keyword>
<organism evidence="3 4">
    <name type="scientific">Enterococcus durans</name>
    <dbReference type="NCBI Taxonomy" id="53345"/>
    <lineage>
        <taxon>Bacteria</taxon>
        <taxon>Bacillati</taxon>
        <taxon>Bacillota</taxon>
        <taxon>Bacilli</taxon>
        <taxon>Lactobacillales</taxon>
        <taxon>Enterococcaceae</taxon>
        <taxon>Enterococcus</taxon>
    </lineage>
</organism>
<evidence type="ECO:0000256" key="1">
    <source>
        <dbReference type="ARBA" id="ARBA00001966"/>
    </source>
</evidence>
<dbReference type="Gene3D" id="3.20.20.70">
    <property type="entry name" value="Aldolase class I"/>
    <property type="match status" value="1"/>
</dbReference>
<evidence type="ECO:0000313" key="4">
    <source>
        <dbReference type="Proteomes" id="UP000254070"/>
    </source>
</evidence>
<dbReference type="PANTHER" id="PTHR30544">
    <property type="entry name" value="23S RRNA METHYLTRANSFERASE"/>
    <property type="match status" value="1"/>
</dbReference>
<comment type="cofactor">
    <cofactor evidence="1">
        <name>[4Fe-4S] cluster</name>
        <dbReference type="ChEBI" id="CHEBI:49883"/>
    </cofactor>
</comment>
<dbReference type="Proteomes" id="UP000254070">
    <property type="component" value="Unassembled WGS sequence"/>
</dbReference>
<keyword evidence="3" id="KW-0808">Transferase</keyword>
<sequence>MNLIPYNPVSEHDQYSRSPKADVLKFYDVLKKNGVNCVIRKEHGTDIDAACGQLRSKQMKKEKATSK</sequence>
<dbReference type="GO" id="GO:0051539">
    <property type="term" value="F:4 iron, 4 sulfur cluster binding"/>
    <property type="evidence" value="ECO:0007669"/>
    <property type="project" value="UniProtKB-KW"/>
</dbReference>
<dbReference type="EC" id="2.1.1.192" evidence="3"/>
<accession>A0A377KHN5</accession>
<keyword evidence="2" id="KW-0004">4Fe-4S</keyword>
<dbReference type="AlphaFoldDB" id="A0A377KHN5"/>
<dbReference type="GO" id="GO:0030488">
    <property type="term" value="P:tRNA methylation"/>
    <property type="evidence" value="ECO:0007669"/>
    <property type="project" value="TreeGrafter"/>
</dbReference>
<dbReference type="GO" id="GO:0008168">
    <property type="term" value="F:methyltransferase activity"/>
    <property type="evidence" value="ECO:0007669"/>
    <property type="project" value="UniProtKB-KW"/>
</dbReference>
<evidence type="ECO:0000256" key="2">
    <source>
        <dbReference type="ARBA" id="ARBA00022485"/>
    </source>
</evidence>
<proteinExistence type="predicted"/>
<keyword evidence="2" id="KW-0408">Iron</keyword>
<dbReference type="GO" id="GO:0070475">
    <property type="term" value="P:rRNA base methylation"/>
    <property type="evidence" value="ECO:0007669"/>
    <property type="project" value="TreeGrafter"/>
</dbReference>
<dbReference type="PANTHER" id="PTHR30544:SF5">
    <property type="entry name" value="RADICAL SAM CORE DOMAIN-CONTAINING PROTEIN"/>
    <property type="match status" value="1"/>
</dbReference>
<reference evidence="3 4" key="1">
    <citation type="submission" date="2018-06" db="EMBL/GenBank/DDBJ databases">
        <authorList>
            <consortium name="Pathogen Informatics"/>
            <person name="Doyle S."/>
        </authorList>
    </citation>
    <scope>NUCLEOTIDE SEQUENCE [LARGE SCALE GENOMIC DNA]</scope>
    <source>
        <strain evidence="3 4">NCTC8129</strain>
    </source>
</reference>
<evidence type="ECO:0000313" key="3">
    <source>
        <dbReference type="EMBL" id="STP28352.1"/>
    </source>
</evidence>